<sequence>MSQRLVHRPARTTPPLREYHPFTIDAPPPSEGEAAGPNMMAIVPMLGGAVSMTVMMLFRNSPFAAVGAMMMVLTVVVAVFMMFSQRGKQQRQRRQARDLYLRYLERTRVRLRADEQEALATARVASPPPEALFDVVRNPLRLWERRRSNEDFLQVRLGTGDRPVRGLRVADTSAPGQLEDTFMVAEAEILRRRYATSPTMPVTVPLDSVGNVSVVGSRGFALAVARNLLTSAAALHSPEDLGLGLAVPTDRRGDWDWAKWLPHLADQQQTTAAGPVRRIGAGLDDLADVMAPELAQRSKVAAEARKNSEAASGVLARLVLVSDVHGAPAQELPLADRYVTPAQLGTTVLHLVSRRDDEPDDVALRITETDGGFRLEDYRNDPAQPVVRHGELDALDAATASALARELAPLRLSADSLEHGPSNAGGQSFLEMLGLTPELGRADVERTWRPRADADFLRVPLGPDDRGKPVMLDLKESAQLGMGPHGLCVGATGSGKSEMLRSLVFGLLATHSPDVLAMVLVDFKGGATFAPFEGAPQVTGIITNLSDDLSLIERVYASLNGEILRRQEVLKAAGNIANITDYQAHRAERLARGEDMDPLPHLVVIIDEFGELLTARPDFIDLFLSIGRIGRSIGVHLLLSSQRVEGGKLKGLETYLSYRIGLRTLSEAESRTVLDTGDAFHLPPMPGYGYLKVDTTVYTRFKSGYVSGSVDAERGRTDEPVEPARPEVLPLGFYAGEAAAGAGDDDGSAPKPAGKALPERTTGPTVMSTLMETLRTFPRSVQEIWLPPLPDAITLDAVVGQVHPGEHGLRLEHGGRLRVPIGLLDDPAKQWQGLWEIDFASGGGNLMIVGGPQSGRSTLLRTIASSLALTHRPGEVGIYCVDLLGSALLPLGRLPHVGGTAIRTNREVVRRTVEEILGMLYHRERLFELRQIDSLATMRRLHAAGELPELPSADVFLLIDGYAQMNEDFEEIQDAVTTLIMRGGGYGIHVVATLNRSGEIRMAQQGFFGNKVELALADPADSAIDRKVAQGVRSDAPGRGLSDQKLIGHVALPRIDGDADPETLSDGLRALVDAVAASTSETAMQVRVLPAEVSTAEAPVPATQGLFPIGLREVDLAAQTMDMTHKDRHLIVMGDEGTGKSNLLRNLIDAFVAQHTPDELLFAVYDPRKDLDDVVPDDYLGGYAGSAAVGEQLTAALVKELGLRLNGGTDDEQPGAARLVVLANDYDVLTAGNSSPMGRLANYLPMAGELNLNVVLTRKVRGASRGMYESLFSVLRDSGSSTLIMSGDRSEGMLVNNVRARALPPGRGQLVQTGRPVQTVQTFLHPGTPRTDG</sequence>
<evidence type="ECO:0000256" key="1">
    <source>
        <dbReference type="ARBA" id="ARBA00004651"/>
    </source>
</evidence>
<feature type="domain" description="FtsK" evidence="12">
    <location>
        <begin position="832"/>
        <end position="1023"/>
    </location>
</feature>
<evidence type="ECO:0000256" key="5">
    <source>
        <dbReference type="ARBA" id="ARBA00022741"/>
    </source>
</evidence>
<dbReference type="InterPro" id="IPR023836">
    <property type="entry name" value="EccCa-like_Actinobacteria"/>
</dbReference>
<feature type="region of interest" description="Disordered" evidence="10">
    <location>
        <begin position="740"/>
        <end position="762"/>
    </location>
</feature>
<feature type="compositionally biased region" description="Basic residues" evidence="10">
    <location>
        <begin position="1"/>
        <end position="10"/>
    </location>
</feature>
<evidence type="ECO:0000256" key="10">
    <source>
        <dbReference type="SAM" id="MobiDB-lite"/>
    </source>
</evidence>
<keyword evidence="14" id="KW-1185">Reference proteome</keyword>
<protein>
    <submittedName>
        <fullName evidence="13">Type VII secretion protein EccC</fullName>
    </submittedName>
</protein>
<dbReference type="SMART" id="SM00382">
    <property type="entry name" value="AAA"/>
    <property type="match status" value="2"/>
</dbReference>
<keyword evidence="6 9" id="KW-0067">ATP-binding</keyword>
<evidence type="ECO:0000256" key="3">
    <source>
        <dbReference type="ARBA" id="ARBA00022692"/>
    </source>
</evidence>
<dbReference type="Gene3D" id="3.40.50.300">
    <property type="entry name" value="P-loop containing nucleotide triphosphate hydrolases"/>
    <property type="match status" value="4"/>
</dbReference>
<dbReference type="InterPro" id="IPR003593">
    <property type="entry name" value="AAA+_ATPase"/>
</dbReference>
<keyword evidence="2" id="KW-1003">Cell membrane</keyword>
<evidence type="ECO:0000256" key="2">
    <source>
        <dbReference type="ARBA" id="ARBA00022475"/>
    </source>
</evidence>
<comment type="caution">
    <text evidence="13">The sequence shown here is derived from an EMBL/GenBank/DDBJ whole genome shotgun (WGS) entry which is preliminary data.</text>
</comment>
<dbReference type="PANTHER" id="PTHR22683:SF1">
    <property type="entry name" value="TYPE VII SECRETION SYSTEM PROTEIN ESSC"/>
    <property type="match status" value="1"/>
</dbReference>
<dbReference type="InterPro" id="IPR023837">
    <property type="entry name" value="EccCb-like_Actinobacteria"/>
</dbReference>
<keyword evidence="4" id="KW-0677">Repeat</keyword>
<dbReference type="RefSeq" id="WP_344880966.1">
    <property type="nucleotide sequence ID" value="NZ_BAABCJ010000001.1"/>
</dbReference>
<feature type="region of interest" description="Disordered" evidence="10">
    <location>
        <begin position="1"/>
        <end position="20"/>
    </location>
</feature>
<evidence type="ECO:0000256" key="6">
    <source>
        <dbReference type="ARBA" id="ARBA00022840"/>
    </source>
</evidence>
<dbReference type="SUPFAM" id="SSF52540">
    <property type="entry name" value="P-loop containing nucleoside triphosphate hydrolases"/>
    <property type="match status" value="2"/>
</dbReference>
<keyword evidence="8 11" id="KW-0472">Membrane</keyword>
<keyword evidence="5 9" id="KW-0547">Nucleotide-binding</keyword>
<dbReference type="Proteomes" id="UP001501536">
    <property type="component" value="Unassembled WGS sequence"/>
</dbReference>
<dbReference type="EMBL" id="BAABCJ010000001">
    <property type="protein sequence ID" value="GAA3699458.1"/>
    <property type="molecule type" value="Genomic_DNA"/>
</dbReference>
<dbReference type="InterPro" id="IPR027417">
    <property type="entry name" value="P-loop_NTPase"/>
</dbReference>
<feature type="transmembrane region" description="Helical" evidence="11">
    <location>
        <begin position="63"/>
        <end position="83"/>
    </location>
</feature>
<organism evidence="13 14">
    <name type="scientific">Zhihengliuella alba</name>
    <dbReference type="NCBI Taxonomy" id="547018"/>
    <lineage>
        <taxon>Bacteria</taxon>
        <taxon>Bacillati</taxon>
        <taxon>Actinomycetota</taxon>
        <taxon>Actinomycetes</taxon>
        <taxon>Micrococcales</taxon>
        <taxon>Micrococcaceae</taxon>
        <taxon>Zhihengliuella</taxon>
    </lineage>
</organism>
<comment type="subcellular location">
    <subcellularLocation>
        <location evidence="1">Cell membrane</location>
        <topology evidence="1">Multi-pass membrane protein</topology>
    </subcellularLocation>
</comment>
<reference evidence="14" key="1">
    <citation type="journal article" date="2019" name="Int. J. Syst. Evol. Microbiol.">
        <title>The Global Catalogue of Microorganisms (GCM) 10K type strain sequencing project: providing services to taxonomists for standard genome sequencing and annotation.</title>
        <authorList>
            <consortium name="The Broad Institute Genomics Platform"/>
            <consortium name="The Broad Institute Genome Sequencing Center for Infectious Disease"/>
            <person name="Wu L."/>
            <person name="Ma J."/>
        </authorList>
    </citation>
    <scope>NUCLEOTIDE SEQUENCE [LARGE SCALE GENOMIC DNA]</scope>
    <source>
        <strain evidence="14">JCM 16961</strain>
    </source>
</reference>
<dbReference type="NCBIfam" id="TIGR03925">
    <property type="entry name" value="T7SS_EccC_b"/>
    <property type="match status" value="1"/>
</dbReference>
<accession>A0ABP7D4F5</accession>
<evidence type="ECO:0000256" key="8">
    <source>
        <dbReference type="ARBA" id="ARBA00023136"/>
    </source>
</evidence>
<feature type="binding site" evidence="9">
    <location>
        <begin position="490"/>
        <end position="497"/>
    </location>
    <ligand>
        <name>ATP</name>
        <dbReference type="ChEBI" id="CHEBI:30616"/>
    </ligand>
</feature>
<dbReference type="PROSITE" id="PS50901">
    <property type="entry name" value="FTSK"/>
    <property type="match status" value="2"/>
</dbReference>
<dbReference type="InterPro" id="IPR050206">
    <property type="entry name" value="FtsK/SpoIIIE/SftA"/>
</dbReference>
<evidence type="ECO:0000256" key="7">
    <source>
        <dbReference type="ARBA" id="ARBA00022989"/>
    </source>
</evidence>
<keyword evidence="7 11" id="KW-1133">Transmembrane helix</keyword>
<evidence type="ECO:0000259" key="12">
    <source>
        <dbReference type="PROSITE" id="PS50901"/>
    </source>
</evidence>
<dbReference type="NCBIfam" id="TIGR03924">
    <property type="entry name" value="T7SS_EccC_a"/>
    <property type="match status" value="1"/>
</dbReference>
<dbReference type="Pfam" id="PF01580">
    <property type="entry name" value="FtsK_SpoIIIE"/>
    <property type="match status" value="3"/>
</dbReference>
<evidence type="ECO:0000313" key="13">
    <source>
        <dbReference type="EMBL" id="GAA3699458.1"/>
    </source>
</evidence>
<evidence type="ECO:0000313" key="14">
    <source>
        <dbReference type="Proteomes" id="UP001501536"/>
    </source>
</evidence>
<keyword evidence="3 11" id="KW-0812">Transmembrane</keyword>
<name>A0ABP7D4F5_9MICC</name>
<gene>
    <name evidence="13" type="ORF">GCM10022377_10600</name>
</gene>
<evidence type="ECO:0000256" key="4">
    <source>
        <dbReference type="ARBA" id="ARBA00022737"/>
    </source>
</evidence>
<feature type="binding site" evidence="9">
    <location>
        <begin position="850"/>
        <end position="857"/>
    </location>
    <ligand>
        <name>ATP</name>
        <dbReference type="ChEBI" id="CHEBI:30616"/>
    </ligand>
</feature>
<evidence type="ECO:0000256" key="11">
    <source>
        <dbReference type="SAM" id="Phobius"/>
    </source>
</evidence>
<evidence type="ECO:0000256" key="9">
    <source>
        <dbReference type="PROSITE-ProRule" id="PRU00289"/>
    </source>
</evidence>
<dbReference type="PANTHER" id="PTHR22683">
    <property type="entry name" value="SPORULATION PROTEIN RELATED"/>
    <property type="match status" value="1"/>
</dbReference>
<dbReference type="InterPro" id="IPR002543">
    <property type="entry name" value="FtsK_dom"/>
</dbReference>
<feature type="domain" description="FtsK" evidence="12">
    <location>
        <begin position="467"/>
        <end position="671"/>
    </location>
</feature>
<proteinExistence type="predicted"/>